<dbReference type="GO" id="GO:0016829">
    <property type="term" value="F:lyase activity"/>
    <property type="evidence" value="ECO:0007669"/>
    <property type="project" value="UniProtKB-KW"/>
</dbReference>
<feature type="signal peptide" evidence="1">
    <location>
        <begin position="1"/>
        <end position="23"/>
    </location>
</feature>
<dbReference type="SUPFAM" id="SSF51126">
    <property type="entry name" value="Pectin lyase-like"/>
    <property type="match status" value="2"/>
</dbReference>
<dbReference type="PROSITE" id="PS51257">
    <property type="entry name" value="PROKAR_LIPOPROTEIN"/>
    <property type="match status" value="1"/>
</dbReference>
<evidence type="ECO:0000313" key="2">
    <source>
        <dbReference type="EMBL" id="SEM01147.1"/>
    </source>
</evidence>
<keyword evidence="1" id="KW-0732">Signal</keyword>
<name>A0A1H7UXB2_AQUAM</name>
<dbReference type="Pfam" id="PF14592">
    <property type="entry name" value="Chondroitinas_B"/>
    <property type="match status" value="1"/>
</dbReference>
<accession>A0A1H7UXB2</accession>
<organism evidence="2 3">
    <name type="scientific">Aquimarina amphilecti</name>
    <dbReference type="NCBI Taxonomy" id="1038014"/>
    <lineage>
        <taxon>Bacteria</taxon>
        <taxon>Pseudomonadati</taxon>
        <taxon>Bacteroidota</taxon>
        <taxon>Flavobacteriia</taxon>
        <taxon>Flavobacteriales</taxon>
        <taxon>Flavobacteriaceae</taxon>
        <taxon>Aquimarina</taxon>
    </lineage>
</organism>
<dbReference type="CDD" id="cd14251">
    <property type="entry name" value="PL-6"/>
    <property type="match status" value="1"/>
</dbReference>
<dbReference type="InterPro" id="IPR006626">
    <property type="entry name" value="PbH1"/>
</dbReference>
<dbReference type="AlphaFoldDB" id="A0A1H7UXB2"/>
<evidence type="ECO:0000256" key="1">
    <source>
        <dbReference type="SAM" id="SignalP"/>
    </source>
</evidence>
<feature type="chain" id="PRO_5011599510" evidence="1">
    <location>
        <begin position="24"/>
        <end position="767"/>
    </location>
</feature>
<dbReference type="Proteomes" id="UP000198521">
    <property type="component" value="Unassembled WGS sequence"/>
</dbReference>
<evidence type="ECO:0000313" key="3">
    <source>
        <dbReference type="Proteomes" id="UP000198521"/>
    </source>
</evidence>
<dbReference type="InterPro" id="IPR011050">
    <property type="entry name" value="Pectin_lyase_fold/virulence"/>
</dbReference>
<dbReference type="STRING" id="1038014.SAMN04487910_3906"/>
<dbReference type="SMART" id="SM00710">
    <property type="entry name" value="PbH1"/>
    <property type="match status" value="6"/>
</dbReference>
<keyword evidence="3" id="KW-1185">Reference proteome</keyword>
<dbReference type="OrthoDB" id="6475864at2"/>
<dbReference type="RefSeq" id="WP_091411514.1">
    <property type="nucleotide sequence ID" value="NZ_FOAB01000007.1"/>
</dbReference>
<reference evidence="3" key="1">
    <citation type="submission" date="2016-10" db="EMBL/GenBank/DDBJ databases">
        <authorList>
            <person name="Varghese N."/>
            <person name="Submissions S."/>
        </authorList>
    </citation>
    <scope>NUCLEOTIDE SEQUENCE [LARGE SCALE GENOMIC DNA]</scope>
    <source>
        <strain evidence="3">DSM 25232 / NCIMB 14723 / 92V</strain>
    </source>
</reference>
<dbReference type="InterPro" id="IPR012334">
    <property type="entry name" value="Pectin_lyas_fold"/>
</dbReference>
<proteinExistence type="predicted"/>
<dbReference type="EMBL" id="FOAB01000007">
    <property type="protein sequence ID" value="SEM01147.1"/>
    <property type="molecule type" value="Genomic_DNA"/>
</dbReference>
<dbReference type="InterPro" id="IPR039513">
    <property type="entry name" value="PL-6"/>
</dbReference>
<sequence length="767" mass="85882">MKKSRLFSYLIALLFTVSSCSEASKTKQQDNDSLVTTTQEFQNAITNAKPGDEIILRNGTWKDTQLIIDATGTEEKPITIKAEEKGKVIFSGNTSLKIGGKHLLIQGFVFTNGFTEENALIIFKTDEGKLAENCRLTEIAIDHFNPTNRFDKSEWIHLHGKNNRVDHNYFGGKLNAGVTLVVRLNNKNSLENHHRIDHNYFGYRPNLGSNGGETLRVGVSTYSLSPSRTLIENNYFEQCDGEVEIVSLKSSDNIVRNNVFYESAGVLALRHGNRNLIENNFFIGNNKPGTGGVRVINEGHTIKNNHFQELKGKRFFGALPVMNGVPNSLINRYHRAENTDITGNKFLKCDHVQFGVGADNERTDPPQNIRFTNNMFYHPEREQVFEAISDYSTFSFSENQVVSKDSKFNHKGFKVTNTTFAEDPKDGLLKSEDYQPKLPFAKNEIGPNWYTPQQKYFEITNKNSNATQVSGNENDALFNTIKSAVSGDTILLKPGTYTFTEPLIINKTLTLTTPKNSNPIIFKYDQNESQKPLVIIENGGSLSIQGVQFDGSSENGIAQSAIATSSKPMIAHYKLKVMSCEFKNFDASRKTAFRAYKNTYADTIVFKNSTFHNISGNAISLDGENENRGRYNAEYVKIDNCHFSKVMGNAISLLRMGNDESTTGPYLELKNSTFINVNNKDLGSVVLLWGVQKLNVDNLLFINSGKGGRTLKYEDPGWAISSIDRISLINSGRIESFGKRTGPNIQIINTQDPIQYPAKYSGYKQVK</sequence>
<keyword evidence="2" id="KW-0456">Lyase</keyword>
<gene>
    <name evidence="2" type="ORF">SAMN04487910_3906</name>
</gene>
<protein>
    <submittedName>
        <fullName evidence="2">Poly(Beta-D-mannuronate) lyase</fullName>
    </submittedName>
</protein>
<dbReference type="Gene3D" id="2.160.20.10">
    <property type="entry name" value="Single-stranded right-handed beta-helix, Pectin lyase-like"/>
    <property type="match status" value="2"/>
</dbReference>